<sequence length="1204" mass="136651">MQHLSFFVVIFFGISKALGPPKLTGEPPDEVWFEPAQIDDFVENKLTLKCEADGDPELFEWKKNNEKLEIDGKQILWQNAPDSGTIFFTEPSAADAGYYQCFVSNIFGTAVSNRVHVQLGVLGHFPSRPLRIITVEEGDSLSVDCEPPYGIPKPTVFWLYRDTNQTSVIETIRRPHVSVDPEGKLHFSTTYPHDGRSNLIYECAATSPVMRGEYRAGDHVQINVKPRKKIVGIDPHQLYLSPTEVSVRAGKRLKLMCIFGGRPVPDILWTKAEGELPFSRIRDLNSVESDFGRSLIIDTVYPEDAGVYECRAGELYHQITVKVTASPFWVFNPPEDVEQAEESTAELHCFASGNPTPLIQWYINGKPIYELPENDRRIILDGGHILRINALDHDIDTGVYQCNASNPLGYVFANAFVNVKAHAPRFRMPDKRIWKVVRKSTVDLSCDVEAAPDPIVRWVDVNDQIISVVPGKINLLPNHTLRISDVNNADEGYYYCNVSNKYGLNRAYNKLEIYSPTYFAQVPSPKKITLEANESIELHCEASSDPRLTVDYHWTINGRLINKTKPIELKQGVSTLMLNDLRGNDSGLIDCVAVTDVDVKVAGVKLLVRDIPDPPEILKLECNNRQAVLEWRKPDDHGSEITRFTIEMKTGFPPQEWQIVLEETAVTPETYQAIITLSPWVNYTFRIIAYNSYGSSEPGIPAQTLYDGHHCSTDMSVPYLNPEKVTAKGSEPDNMVIKWIPMKKYDWNAPELKYLIRYKENKPNFEWIEFLVEDSLANETIIRELPTYTEYLVQVQAVNKEGKSSLEPERIIGYSGEDVPLEAPKNFRLSKFHNFSSVEFAWNPVAPSTVRGLFKGYKLVYWEDERPLFTDYIRIPVGFNEATISGLTAMKNYSAKIHVINEKYESPSSQNISFNTPEGAPSKVHNLRVHAVGANSIIVEWEPPRHPNGNIRGYFITFENSTSGEIEETYVLHRQQHYLHESLVPDSPYKVSVWAETNGGEGPKVTRLLRTWHLKDPDMPAIDIKHMSPKSILIKWKPSNGTEWQMPGSSFYVNYSKANSNDWKRTEDIDLPTTSIILDNLEEETNYVLIAVAKEGPRISAALPIIYYNEGKHPVSHINRENLQSSLWFIIILCIVFIGITLFLCMCCWARTRSGKYAVKRKELESGLYSGSGVMIGNIEASEEEHKKFLEYQYGYSAKEPQML</sequence>
<proteinExistence type="predicted"/>
<evidence type="ECO:0000313" key="2">
    <source>
        <dbReference type="WBParaSite" id="ES5_v2.g8215.t1"/>
    </source>
</evidence>
<accession>A0AC34GTN7</accession>
<reference evidence="2" key="1">
    <citation type="submission" date="2022-11" db="UniProtKB">
        <authorList>
            <consortium name="WormBaseParasite"/>
        </authorList>
    </citation>
    <scope>IDENTIFICATION</scope>
</reference>
<dbReference type="WBParaSite" id="ES5_v2.g8215.t1">
    <property type="protein sequence ID" value="ES5_v2.g8215.t1"/>
    <property type="gene ID" value="ES5_v2.g8215"/>
</dbReference>
<organism evidence="1 2">
    <name type="scientific">Panagrolaimus sp. ES5</name>
    <dbReference type="NCBI Taxonomy" id="591445"/>
    <lineage>
        <taxon>Eukaryota</taxon>
        <taxon>Metazoa</taxon>
        <taxon>Ecdysozoa</taxon>
        <taxon>Nematoda</taxon>
        <taxon>Chromadorea</taxon>
        <taxon>Rhabditida</taxon>
        <taxon>Tylenchina</taxon>
        <taxon>Panagrolaimomorpha</taxon>
        <taxon>Panagrolaimoidea</taxon>
        <taxon>Panagrolaimidae</taxon>
        <taxon>Panagrolaimus</taxon>
    </lineage>
</organism>
<name>A0AC34GTN7_9BILA</name>
<dbReference type="Proteomes" id="UP000887579">
    <property type="component" value="Unplaced"/>
</dbReference>
<evidence type="ECO:0000313" key="1">
    <source>
        <dbReference type="Proteomes" id="UP000887579"/>
    </source>
</evidence>
<protein>
    <submittedName>
        <fullName evidence="2">Neuroglian</fullName>
    </submittedName>
</protein>